<gene>
    <name evidence="2" type="ORF">COEREDRAFT_85120</name>
</gene>
<name>A0A2G5BI60_COERN</name>
<organism evidence="2 3">
    <name type="scientific">Coemansia reversa (strain ATCC 12441 / NRRL 1564)</name>
    <dbReference type="NCBI Taxonomy" id="763665"/>
    <lineage>
        <taxon>Eukaryota</taxon>
        <taxon>Fungi</taxon>
        <taxon>Fungi incertae sedis</taxon>
        <taxon>Zoopagomycota</taxon>
        <taxon>Kickxellomycotina</taxon>
        <taxon>Kickxellomycetes</taxon>
        <taxon>Kickxellales</taxon>
        <taxon>Kickxellaceae</taxon>
        <taxon>Coemansia</taxon>
    </lineage>
</organism>
<reference evidence="2 3" key="1">
    <citation type="journal article" date="2015" name="Genome Biol. Evol.">
        <title>Phylogenomic analyses indicate that early fungi evolved digesting cell walls of algal ancestors of land plants.</title>
        <authorList>
            <person name="Chang Y."/>
            <person name="Wang S."/>
            <person name="Sekimoto S."/>
            <person name="Aerts A.L."/>
            <person name="Choi C."/>
            <person name="Clum A."/>
            <person name="LaButti K.M."/>
            <person name="Lindquist E.A."/>
            <person name="Yee Ngan C."/>
            <person name="Ohm R.A."/>
            <person name="Salamov A.A."/>
            <person name="Grigoriev I.V."/>
            <person name="Spatafora J.W."/>
            <person name="Berbee M.L."/>
        </authorList>
    </citation>
    <scope>NUCLEOTIDE SEQUENCE [LARGE SCALE GENOMIC DNA]</scope>
    <source>
        <strain evidence="2 3">NRRL 1564</strain>
    </source>
</reference>
<accession>A0A2G5BI60</accession>
<dbReference type="AlphaFoldDB" id="A0A2G5BI60"/>
<sequence>MGTSWSNSFFSVYGGNSTLGFQKIFVLNTATRKDRRHNMEALGRFHKLHMEFAQTFNEVTANALAASNQYLINGTHLACYLSHLQIYRRMVAENIETALVLEDDVDMEIDIKERHAQIMKQVYRKYGGDWDMLYLGHCTTDANEPFTDDLDSLTMHAAYNERKVQLYETKYPMCLHAYAVTLDCAQRLAVLLEERLKTVGKEIDLILAVGVQYGMSTVLGREGRATQRSYTIEGRGYSTKVIALYTVSPRIKENRSSDAGPIHGSK</sequence>
<evidence type="ECO:0000313" key="2">
    <source>
        <dbReference type="EMBL" id="PIA18662.1"/>
    </source>
</evidence>
<feature type="domain" description="Glycosyl transferase family 25" evidence="1">
    <location>
        <begin position="22"/>
        <end position="193"/>
    </location>
</feature>
<evidence type="ECO:0000259" key="1">
    <source>
        <dbReference type="Pfam" id="PF01755"/>
    </source>
</evidence>
<evidence type="ECO:0000313" key="3">
    <source>
        <dbReference type="Proteomes" id="UP000242474"/>
    </source>
</evidence>
<dbReference type="OrthoDB" id="47375at2759"/>
<dbReference type="Proteomes" id="UP000242474">
    <property type="component" value="Unassembled WGS sequence"/>
</dbReference>
<dbReference type="STRING" id="763665.A0A2G5BI60"/>
<dbReference type="EMBL" id="KZ303489">
    <property type="protein sequence ID" value="PIA18662.1"/>
    <property type="molecule type" value="Genomic_DNA"/>
</dbReference>
<dbReference type="Pfam" id="PF01755">
    <property type="entry name" value="Glyco_transf_25"/>
    <property type="match status" value="1"/>
</dbReference>
<proteinExistence type="predicted"/>
<dbReference type="CDD" id="cd06532">
    <property type="entry name" value="Glyco_transf_25"/>
    <property type="match status" value="1"/>
</dbReference>
<keyword evidence="3" id="KW-1185">Reference proteome</keyword>
<dbReference type="InterPro" id="IPR002654">
    <property type="entry name" value="Glyco_trans_25"/>
</dbReference>
<protein>
    <recommendedName>
        <fullName evidence="1">Glycosyl transferase family 25 domain-containing protein</fullName>
    </recommendedName>
</protein>